<dbReference type="AlphaFoldDB" id="A0A560HDA0"/>
<gene>
    <name evidence="2" type="ORF">FBZ90_103282</name>
</gene>
<evidence type="ECO:0000313" key="2">
    <source>
        <dbReference type="EMBL" id="TWB44375.1"/>
    </source>
</evidence>
<comment type="caution">
    <text evidence="2">The sequence shown here is derived from an EMBL/GenBank/DDBJ whole genome shotgun (WGS) entry which is preliminary data.</text>
</comment>
<proteinExistence type="predicted"/>
<dbReference type="InterPro" id="IPR016786">
    <property type="entry name" value="YdeI_bac"/>
</dbReference>
<accession>A0A560HDA0</accession>
<evidence type="ECO:0000313" key="3">
    <source>
        <dbReference type="Proteomes" id="UP000315751"/>
    </source>
</evidence>
<dbReference type="InterPro" id="IPR014922">
    <property type="entry name" value="YdhG-like"/>
</dbReference>
<dbReference type="Gene3D" id="3.90.1150.200">
    <property type="match status" value="1"/>
</dbReference>
<dbReference type="RefSeq" id="WP_145730185.1">
    <property type="nucleotide sequence ID" value="NZ_VITR01000003.1"/>
</dbReference>
<reference evidence="2 3" key="1">
    <citation type="submission" date="2019-06" db="EMBL/GenBank/DDBJ databases">
        <title>Genomic Encyclopedia of Type Strains, Phase IV (KMG-V): Genome sequencing to study the core and pangenomes of soil and plant-associated prokaryotes.</title>
        <authorList>
            <person name="Whitman W."/>
        </authorList>
    </citation>
    <scope>NUCLEOTIDE SEQUENCE [LARGE SCALE GENOMIC DNA]</scope>
    <source>
        <strain evidence="2 3">BR 11622</strain>
    </source>
</reference>
<dbReference type="EMBL" id="VITR01000003">
    <property type="protein sequence ID" value="TWB44375.1"/>
    <property type="molecule type" value="Genomic_DNA"/>
</dbReference>
<keyword evidence="3" id="KW-1185">Reference proteome</keyword>
<evidence type="ECO:0000259" key="1">
    <source>
        <dbReference type="Pfam" id="PF08818"/>
    </source>
</evidence>
<protein>
    <submittedName>
        <fullName evidence="2">Uncharacterized protein YdeI (YjbR/CyaY-like superfamily)</fullName>
    </submittedName>
</protein>
<dbReference type="Proteomes" id="UP000315751">
    <property type="component" value="Unassembled WGS sequence"/>
</dbReference>
<organism evidence="2 3">
    <name type="scientific">Nitrospirillum amazonense</name>
    <dbReference type="NCBI Taxonomy" id="28077"/>
    <lineage>
        <taxon>Bacteria</taxon>
        <taxon>Pseudomonadati</taxon>
        <taxon>Pseudomonadota</taxon>
        <taxon>Alphaproteobacteria</taxon>
        <taxon>Rhodospirillales</taxon>
        <taxon>Azospirillaceae</taxon>
        <taxon>Nitrospirillum</taxon>
    </lineage>
</organism>
<name>A0A560HDA0_9PROT</name>
<dbReference type="Pfam" id="PF08818">
    <property type="entry name" value="DUF1801"/>
    <property type="match status" value="1"/>
</dbReference>
<feature type="domain" description="YdhG-like" evidence="1">
    <location>
        <begin position="20"/>
        <end position="117"/>
    </location>
</feature>
<dbReference type="PIRSF" id="PIRSF021308">
    <property type="entry name" value="UCP021308"/>
    <property type="match status" value="1"/>
</dbReference>
<sequence length="197" mass="21757">MTMDGPNPKVDAYLDRAGQWRDELTRLRAIARDCPVVEDFKWGHPCYTADGANIVLIHGFKDYCALLFFKGSLMSDPNGILVQQTENVQASRQIRFTSGGEIAQLAPTLKAYILEAIAVERAGLKVAFKPTADFTMVEEFQERLRDDAVLKAAFEALTPGRQRGYLLHFAAAKQAKTRVARIAKCAPLILAGKGLTD</sequence>
<dbReference type="Pfam" id="PF13376">
    <property type="entry name" value="OmdA"/>
    <property type="match status" value="1"/>
</dbReference>
<dbReference type="SUPFAM" id="SSF159888">
    <property type="entry name" value="YdhG-like"/>
    <property type="match status" value="1"/>
</dbReference>
<dbReference type="OrthoDB" id="214150at2"/>